<dbReference type="Proteomes" id="UP001362999">
    <property type="component" value="Unassembled WGS sequence"/>
</dbReference>
<accession>A0AAW0DBL0</accession>
<organism evidence="1 2">
    <name type="scientific">Favolaschia claudopus</name>
    <dbReference type="NCBI Taxonomy" id="2862362"/>
    <lineage>
        <taxon>Eukaryota</taxon>
        <taxon>Fungi</taxon>
        <taxon>Dikarya</taxon>
        <taxon>Basidiomycota</taxon>
        <taxon>Agaricomycotina</taxon>
        <taxon>Agaricomycetes</taxon>
        <taxon>Agaricomycetidae</taxon>
        <taxon>Agaricales</taxon>
        <taxon>Marasmiineae</taxon>
        <taxon>Mycenaceae</taxon>
        <taxon>Favolaschia</taxon>
    </lineage>
</organism>
<keyword evidence="2" id="KW-1185">Reference proteome</keyword>
<proteinExistence type="predicted"/>
<evidence type="ECO:0000313" key="2">
    <source>
        <dbReference type="Proteomes" id="UP001362999"/>
    </source>
</evidence>
<dbReference type="EMBL" id="JAWWNJ010000009">
    <property type="protein sequence ID" value="KAK7048016.1"/>
    <property type="molecule type" value="Genomic_DNA"/>
</dbReference>
<evidence type="ECO:0000313" key="1">
    <source>
        <dbReference type="EMBL" id="KAK7048016.1"/>
    </source>
</evidence>
<comment type="caution">
    <text evidence="1">The sequence shown here is derived from an EMBL/GenBank/DDBJ whole genome shotgun (WGS) entry which is preliminary data.</text>
</comment>
<dbReference type="InterPro" id="IPR032675">
    <property type="entry name" value="LRR_dom_sf"/>
</dbReference>
<dbReference type="AlphaFoldDB" id="A0AAW0DBL0"/>
<sequence>MGSTALSVRAIVLEQTERTRLCSRVEVARYIADSELKAASLDSQICALIALRDRERVTTQVLKHVASPIHSLPGELLAEIFHLTIRAHQHMRDAFSVSQVCVDWRQVAHSAPRLWCGPIEIRTWKRSDEAEQSYLDGLEQWLARSIPLSIPLTLRVGFDLDLETYPTAGVDGGVSAAPDSRIFDVILATAPRWRSLKLNVPSSEEYQIPSHPSLFLDRLAGHSLDSLEELNFILGDDNPVILFGSASQLRKLGLQLNHQEHLPEMTLPWAQLVNLTLDFQYSTEHRLGIVVDAFRLCSNITKASVVSSGWTQLPQVEPQVIHHHLRSLSLCLEDGFEYGDEHLGPLFDRLSLPVLEELALESPNTLDLARFTAFQMRSPHITRLELSYLDIFEQNPDGLIIMLRTMMNLTHLEIGNTAGCWSPATCRALTYEDGVPPLVPLLHHLIITELKYDASRDLVEPLDTLINSRYWTDAQLVSRAFPPAVARWTQIRIENSVIDFTGEKMERRTYRNPLLQLCDVFLEARRAKDVCEK</sequence>
<dbReference type="SUPFAM" id="SSF52047">
    <property type="entry name" value="RNI-like"/>
    <property type="match status" value="1"/>
</dbReference>
<protein>
    <submittedName>
        <fullName evidence="1">F-box domain-containing protein</fullName>
    </submittedName>
</protein>
<gene>
    <name evidence="1" type="ORF">R3P38DRAFT_2866955</name>
</gene>
<reference evidence="1 2" key="1">
    <citation type="journal article" date="2024" name="J Genomics">
        <title>Draft genome sequencing and assembly of Favolaschia claudopus CIRM-BRFM 2984 isolated from oak limbs.</title>
        <authorList>
            <person name="Navarro D."/>
            <person name="Drula E."/>
            <person name="Chaduli D."/>
            <person name="Cazenave R."/>
            <person name="Ahrendt S."/>
            <person name="Wang J."/>
            <person name="Lipzen A."/>
            <person name="Daum C."/>
            <person name="Barry K."/>
            <person name="Grigoriev I.V."/>
            <person name="Favel A."/>
            <person name="Rosso M.N."/>
            <person name="Martin F."/>
        </authorList>
    </citation>
    <scope>NUCLEOTIDE SEQUENCE [LARGE SCALE GENOMIC DNA]</scope>
    <source>
        <strain evidence="1 2">CIRM-BRFM 2984</strain>
    </source>
</reference>
<name>A0AAW0DBL0_9AGAR</name>
<dbReference type="Gene3D" id="1.20.1280.50">
    <property type="match status" value="1"/>
</dbReference>
<dbReference type="SUPFAM" id="SSF81383">
    <property type="entry name" value="F-box domain"/>
    <property type="match status" value="1"/>
</dbReference>
<dbReference type="InterPro" id="IPR036047">
    <property type="entry name" value="F-box-like_dom_sf"/>
</dbReference>
<dbReference type="Gene3D" id="3.80.10.10">
    <property type="entry name" value="Ribonuclease Inhibitor"/>
    <property type="match status" value="1"/>
</dbReference>